<proteinExistence type="predicted"/>
<evidence type="ECO:0000256" key="1">
    <source>
        <dbReference type="SAM" id="MobiDB-lite"/>
    </source>
</evidence>
<feature type="compositionally biased region" description="Basic and acidic residues" evidence="1">
    <location>
        <begin position="70"/>
        <end position="86"/>
    </location>
</feature>
<evidence type="ECO:0000313" key="2">
    <source>
        <dbReference type="EMBL" id="TNN68029.1"/>
    </source>
</evidence>
<organism evidence="2 3">
    <name type="scientific">Liparis tanakae</name>
    <name type="common">Tanaka's snailfish</name>
    <dbReference type="NCBI Taxonomy" id="230148"/>
    <lineage>
        <taxon>Eukaryota</taxon>
        <taxon>Metazoa</taxon>
        <taxon>Chordata</taxon>
        <taxon>Craniata</taxon>
        <taxon>Vertebrata</taxon>
        <taxon>Euteleostomi</taxon>
        <taxon>Actinopterygii</taxon>
        <taxon>Neopterygii</taxon>
        <taxon>Teleostei</taxon>
        <taxon>Neoteleostei</taxon>
        <taxon>Acanthomorphata</taxon>
        <taxon>Eupercaria</taxon>
        <taxon>Perciformes</taxon>
        <taxon>Cottioidei</taxon>
        <taxon>Cottales</taxon>
        <taxon>Liparidae</taxon>
        <taxon>Liparis</taxon>
    </lineage>
</organism>
<evidence type="ECO:0000313" key="3">
    <source>
        <dbReference type="Proteomes" id="UP000314294"/>
    </source>
</evidence>
<feature type="region of interest" description="Disordered" evidence="1">
    <location>
        <begin position="36"/>
        <end position="94"/>
    </location>
</feature>
<comment type="caution">
    <text evidence="2">The sequence shown here is derived from an EMBL/GenBank/DDBJ whole genome shotgun (WGS) entry which is preliminary data.</text>
</comment>
<reference evidence="2 3" key="1">
    <citation type="submission" date="2019-03" db="EMBL/GenBank/DDBJ databases">
        <title>First draft genome of Liparis tanakae, snailfish: a comprehensive survey of snailfish specific genes.</title>
        <authorList>
            <person name="Kim W."/>
            <person name="Song I."/>
            <person name="Jeong J.-H."/>
            <person name="Kim D."/>
            <person name="Kim S."/>
            <person name="Ryu S."/>
            <person name="Song J.Y."/>
            <person name="Lee S.K."/>
        </authorList>
    </citation>
    <scope>NUCLEOTIDE SEQUENCE [LARGE SCALE GENOMIC DNA]</scope>
    <source>
        <tissue evidence="2">Muscle</tissue>
    </source>
</reference>
<accession>A0A4Z2HQB3</accession>
<sequence>MGRYTVDCVPFNPHDTLPDARWLSDRHTASTDIVTHGNTKSHYRGGGTHEAIPGATYTHSPRNSVGVGQDAERPQGNECRASEDRPASGPRDVAGERRLWFLEMASKPPHMTPVCRGRLEEGLKGASPPYAGRAVI</sequence>
<protein>
    <submittedName>
        <fullName evidence="2">Uncharacterized protein</fullName>
    </submittedName>
</protein>
<dbReference type="Proteomes" id="UP000314294">
    <property type="component" value="Unassembled WGS sequence"/>
</dbReference>
<dbReference type="EMBL" id="SRLO01000195">
    <property type="protein sequence ID" value="TNN68029.1"/>
    <property type="molecule type" value="Genomic_DNA"/>
</dbReference>
<gene>
    <name evidence="2" type="ORF">EYF80_021674</name>
</gene>
<name>A0A4Z2HQB3_9TELE</name>
<keyword evidence="3" id="KW-1185">Reference proteome</keyword>
<dbReference type="AlphaFoldDB" id="A0A4Z2HQB3"/>